<dbReference type="PRINTS" id="PR00682">
    <property type="entry name" value="IPNSYNTHASE"/>
</dbReference>
<accession>A0A556AEA0</accession>
<feature type="domain" description="Fe2OG dioxygenase" evidence="12">
    <location>
        <begin position="196"/>
        <end position="301"/>
    </location>
</feature>
<keyword evidence="6" id="KW-0266">Ethylene biosynthesis</keyword>
<reference evidence="13 14" key="1">
    <citation type="submission" date="2019-07" db="EMBL/GenBank/DDBJ databases">
        <title>Qingshengfaniella alkalisoli gen. nov., sp. nov., isolated from saline soil.</title>
        <authorList>
            <person name="Xu L."/>
            <person name="Huang X.-X."/>
            <person name="Sun J.-Q."/>
        </authorList>
    </citation>
    <scope>NUCLEOTIDE SEQUENCE [LARGE SCALE GENOMIC DNA]</scope>
    <source>
        <strain evidence="13 14">DSM 27279</strain>
    </source>
</reference>
<dbReference type="OrthoDB" id="21825at2"/>
<evidence type="ECO:0000256" key="1">
    <source>
        <dbReference type="ARBA" id="ARBA00001954"/>
    </source>
</evidence>
<keyword evidence="14" id="KW-1185">Reference proteome</keyword>
<evidence type="ECO:0000256" key="6">
    <source>
        <dbReference type="ARBA" id="ARBA00022666"/>
    </source>
</evidence>
<comment type="similarity">
    <text evidence="11">Belongs to the iron/ascorbate-dependent oxidoreductase family.</text>
</comment>
<gene>
    <name evidence="13" type="ORF">FOZ76_18770</name>
</gene>
<evidence type="ECO:0000313" key="14">
    <source>
        <dbReference type="Proteomes" id="UP000318405"/>
    </source>
</evidence>
<keyword evidence="11" id="KW-0408">Iron</keyword>
<dbReference type="SUPFAM" id="SSF51197">
    <property type="entry name" value="Clavaminate synthase-like"/>
    <property type="match status" value="1"/>
</dbReference>
<evidence type="ECO:0000259" key="12">
    <source>
        <dbReference type="PROSITE" id="PS51471"/>
    </source>
</evidence>
<evidence type="ECO:0000256" key="3">
    <source>
        <dbReference type="ARBA" id="ARBA00012293"/>
    </source>
</evidence>
<comment type="catalytic activity">
    <reaction evidence="9">
        <text>2-oxoglutarate + O2 + 2 H(+) = ethene + 3 CO2 + H2O</text>
        <dbReference type="Rhea" id="RHEA:31523"/>
        <dbReference type="ChEBI" id="CHEBI:15377"/>
        <dbReference type="ChEBI" id="CHEBI:15378"/>
        <dbReference type="ChEBI" id="CHEBI:15379"/>
        <dbReference type="ChEBI" id="CHEBI:16526"/>
        <dbReference type="ChEBI" id="CHEBI:16810"/>
        <dbReference type="ChEBI" id="CHEBI:18153"/>
        <dbReference type="EC" id="1.13.12.19"/>
    </reaction>
</comment>
<protein>
    <recommendedName>
        <fullName evidence="5">2-oxoglutarate-dependent ethylene/succinate-forming enzyme</fullName>
        <ecNumber evidence="4">1.13.12.19</ecNumber>
        <ecNumber evidence="3">1.14.20.7</ecNumber>
    </recommendedName>
    <alternativeName>
        <fullName evidence="7">2-oxoglutarate dioxygenase (ethylene-forming)</fullName>
    </alternativeName>
    <alternativeName>
        <fullName evidence="8">2-oxoglutarate/L-arginine monooxygenase/decarboxylase (succinate-forming)</fullName>
    </alternativeName>
</protein>
<dbReference type="PANTHER" id="PTHR47990">
    <property type="entry name" value="2-OXOGLUTARATE (2OG) AND FE(II)-DEPENDENT OXYGENASE SUPERFAMILY PROTEIN-RELATED"/>
    <property type="match status" value="1"/>
</dbReference>
<dbReference type="InterPro" id="IPR026992">
    <property type="entry name" value="DIOX_N"/>
</dbReference>
<comment type="pathway">
    <text evidence="2">Alkene biosynthesis; ethylene biosynthesis via 2-oxoglutarate.</text>
</comment>
<dbReference type="GO" id="GO:0046872">
    <property type="term" value="F:metal ion binding"/>
    <property type="evidence" value="ECO:0007669"/>
    <property type="project" value="UniProtKB-KW"/>
</dbReference>
<dbReference type="EC" id="1.14.20.7" evidence="3"/>
<dbReference type="GO" id="GO:0009693">
    <property type="term" value="P:ethylene biosynthetic process"/>
    <property type="evidence" value="ECO:0007669"/>
    <property type="project" value="UniProtKB-KW"/>
</dbReference>
<dbReference type="Pfam" id="PF03171">
    <property type="entry name" value="2OG-FeII_Oxy"/>
    <property type="match status" value="1"/>
</dbReference>
<proteinExistence type="inferred from homology"/>
<keyword evidence="11" id="KW-0560">Oxidoreductase</keyword>
<evidence type="ECO:0000256" key="5">
    <source>
        <dbReference type="ARBA" id="ARBA00019045"/>
    </source>
</evidence>
<evidence type="ECO:0000256" key="9">
    <source>
        <dbReference type="ARBA" id="ARBA00047725"/>
    </source>
</evidence>
<comment type="cofactor">
    <cofactor evidence="1">
        <name>Fe(2+)</name>
        <dbReference type="ChEBI" id="CHEBI:29033"/>
    </cofactor>
</comment>
<name>A0A556AEA0_9BURK</name>
<dbReference type="PROSITE" id="PS51471">
    <property type="entry name" value="FE2OG_OXY"/>
    <property type="match status" value="1"/>
</dbReference>
<dbReference type="EMBL" id="VLTJ01000037">
    <property type="protein sequence ID" value="TSH91195.1"/>
    <property type="molecule type" value="Genomic_DNA"/>
</dbReference>
<dbReference type="InterPro" id="IPR044861">
    <property type="entry name" value="IPNS-like_FE2OG_OXY"/>
</dbReference>
<evidence type="ECO:0000256" key="11">
    <source>
        <dbReference type="RuleBase" id="RU003682"/>
    </source>
</evidence>
<dbReference type="Gene3D" id="2.60.120.330">
    <property type="entry name" value="B-lactam Antibiotic, Isopenicillin N Synthase, Chain"/>
    <property type="match status" value="1"/>
</dbReference>
<evidence type="ECO:0000256" key="2">
    <source>
        <dbReference type="ARBA" id="ARBA00004767"/>
    </source>
</evidence>
<evidence type="ECO:0000256" key="8">
    <source>
        <dbReference type="ARBA" id="ARBA00031282"/>
    </source>
</evidence>
<dbReference type="EC" id="1.13.12.19" evidence="4"/>
<comment type="caution">
    <text evidence="13">The sequence shown here is derived from an EMBL/GenBank/DDBJ whole genome shotgun (WGS) entry which is preliminary data.</text>
</comment>
<keyword evidence="11" id="KW-0479">Metal-binding</keyword>
<dbReference type="Pfam" id="PF14226">
    <property type="entry name" value="DIOX_N"/>
    <property type="match status" value="1"/>
</dbReference>
<dbReference type="GO" id="GO:0102276">
    <property type="term" value="F:2-oxoglutarate oxygenase/decarboxylase (ethylene-forming) activity"/>
    <property type="evidence" value="ECO:0007669"/>
    <property type="project" value="UniProtKB-EC"/>
</dbReference>
<dbReference type="InterPro" id="IPR005123">
    <property type="entry name" value="Oxoglu/Fe-dep_dioxygenase_dom"/>
</dbReference>
<dbReference type="AlphaFoldDB" id="A0A556AEA0"/>
<evidence type="ECO:0000256" key="7">
    <source>
        <dbReference type="ARBA" id="ARBA00031011"/>
    </source>
</evidence>
<sequence length="344" mass="39312">MSGCIHLQGERVMNEVVKTTDEALDVDIPNLDVGPYLRAEAGALERLAAQWRQVCEEVGFFSIQNHGIDPDLIERAFAASRRFHSLPLERKMEIPLDSNNVGYMPVNASMQRHSQVEKARKPNYNASFFCKLDRGPDDPAVKAGLPFMGMNQWPRDLPGFREDVMAYQNAVRALGQKMLPVVARSLDLPQDFFAPYFDPPQIAHRLLHYPIRNEAEPEQFGTGAHTDSGFLTFLMQHGVSGLQIRRRDGTWFDVPVLPGRFVINTGDMLRRWSNDRFLSTPHRVLNVSAVERYSIALFFDPNLDQLIECLPSCQGPDNPPKYPPITYREYFTNFVNANYFHRQK</sequence>
<organism evidence="13 14">
    <name type="scientific">Verticiella sediminum</name>
    <dbReference type="NCBI Taxonomy" id="1247510"/>
    <lineage>
        <taxon>Bacteria</taxon>
        <taxon>Pseudomonadati</taxon>
        <taxon>Pseudomonadota</taxon>
        <taxon>Betaproteobacteria</taxon>
        <taxon>Burkholderiales</taxon>
        <taxon>Alcaligenaceae</taxon>
        <taxon>Verticiella</taxon>
    </lineage>
</organism>
<dbReference type="InterPro" id="IPR050231">
    <property type="entry name" value="Iron_ascorbate_oxido_reductase"/>
</dbReference>
<dbReference type="InterPro" id="IPR027443">
    <property type="entry name" value="IPNS-like_sf"/>
</dbReference>
<dbReference type="Proteomes" id="UP000318405">
    <property type="component" value="Unassembled WGS sequence"/>
</dbReference>
<evidence type="ECO:0000313" key="13">
    <source>
        <dbReference type="EMBL" id="TSH91195.1"/>
    </source>
</evidence>
<evidence type="ECO:0000256" key="10">
    <source>
        <dbReference type="ARBA" id="ARBA00049359"/>
    </source>
</evidence>
<comment type="catalytic activity">
    <reaction evidence="10">
        <text>L-arginine + 2-oxoglutarate + O2 = guanidine + L-glutamate 5-semialdehyde + succinate + CO2</text>
        <dbReference type="Rhea" id="RHEA:31535"/>
        <dbReference type="ChEBI" id="CHEBI:15379"/>
        <dbReference type="ChEBI" id="CHEBI:16526"/>
        <dbReference type="ChEBI" id="CHEBI:16810"/>
        <dbReference type="ChEBI" id="CHEBI:30031"/>
        <dbReference type="ChEBI" id="CHEBI:30087"/>
        <dbReference type="ChEBI" id="CHEBI:32682"/>
        <dbReference type="ChEBI" id="CHEBI:58066"/>
        <dbReference type="EC" id="1.14.20.7"/>
    </reaction>
</comment>
<evidence type="ECO:0000256" key="4">
    <source>
        <dbReference type="ARBA" id="ARBA00012531"/>
    </source>
</evidence>